<protein>
    <recommendedName>
        <fullName evidence="8">PIN domain-containing protein</fullName>
    </recommendedName>
</protein>
<comment type="similarity">
    <text evidence="7">Belongs to the PINc/VapC protein family.</text>
</comment>
<dbReference type="GO" id="GO:0016787">
    <property type="term" value="F:hydrolase activity"/>
    <property type="evidence" value="ECO:0007669"/>
    <property type="project" value="UniProtKB-KW"/>
</dbReference>
<dbReference type="Proteomes" id="UP000541535">
    <property type="component" value="Unassembled WGS sequence"/>
</dbReference>
<evidence type="ECO:0000313" key="9">
    <source>
        <dbReference type="EMBL" id="MBB3119304.1"/>
    </source>
</evidence>
<gene>
    <name evidence="9" type="ORF">FHS03_002355</name>
</gene>
<evidence type="ECO:0000256" key="2">
    <source>
        <dbReference type="ARBA" id="ARBA00022649"/>
    </source>
</evidence>
<keyword evidence="6" id="KW-0460">Magnesium</keyword>
<keyword evidence="10" id="KW-1185">Reference proteome</keyword>
<evidence type="ECO:0000313" key="10">
    <source>
        <dbReference type="Proteomes" id="UP000541535"/>
    </source>
</evidence>
<comment type="cofactor">
    <cofactor evidence="1">
        <name>Mg(2+)</name>
        <dbReference type="ChEBI" id="CHEBI:18420"/>
    </cofactor>
</comment>
<dbReference type="RefSeq" id="WP_183441133.1">
    <property type="nucleotide sequence ID" value="NZ_JACHXD010000005.1"/>
</dbReference>
<keyword evidence="3" id="KW-0540">Nuclease</keyword>
<keyword evidence="4" id="KW-0479">Metal-binding</keyword>
<dbReference type="GO" id="GO:0046872">
    <property type="term" value="F:metal ion binding"/>
    <property type="evidence" value="ECO:0007669"/>
    <property type="project" value="UniProtKB-KW"/>
</dbReference>
<evidence type="ECO:0000256" key="3">
    <source>
        <dbReference type="ARBA" id="ARBA00022722"/>
    </source>
</evidence>
<proteinExistence type="inferred from homology"/>
<reference evidence="9 10" key="1">
    <citation type="submission" date="2020-08" db="EMBL/GenBank/DDBJ databases">
        <title>Genomic Encyclopedia of Type Strains, Phase III (KMG-III): the genomes of soil and plant-associated and newly described type strains.</title>
        <authorList>
            <person name="Whitman W."/>
        </authorList>
    </citation>
    <scope>NUCLEOTIDE SEQUENCE [LARGE SCALE GENOMIC DNA]</scope>
    <source>
        <strain evidence="9 10">CECT 8897</strain>
    </source>
</reference>
<keyword evidence="5" id="KW-0378">Hydrolase</keyword>
<organism evidence="9 10">
    <name type="scientific">Pseudoduganella violacea</name>
    <dbReference type="NCBI Taxonomy" id="1715466"/>
    <lineage>
        <taxon>Bacteria</taxon>
        <taxon>Pseudomonadati</taxon>
        <taxon>Pseudomonadota</taxon>
        <taxon>Betaproteobacteria</taxon>
        <taxon>Burkholderiales</taxon>
        <taxon>Oxalobacteraceae</taxon>
        <taxon>Telluria group</taxon>
        <taxon>Pseudoduganella</taxon>
    </lineage>
</organism>
<evidence type="ECO:0000256" key="5">
    <source>
        <dbReference type="ARBA" id="ARBA00022801"/>
    </source>
</evidence>
<evidence type="ECO:0000256" key="1">
    <source>
        <dbReference type="ARBA" id="ARBA00001946"/>
    </source>
</evidence>
<dbReference type="Pfam" id="PF01850">
    <property type="entry name" value="PIN"/>
    <property type="match status" value="1"/>
</dbReference>
<evidence type="ECO:0000256" key="6">
    <source>
        <dbReference type="ARBA" id="ARBA00022842"/>
    </source>
</evidence>
<dbReference type="PANTHER" id="PTHR33653:SF1">
    <property type="entry name" value="RIBONUCLEASE VAPC2"/>
    <property type="match status" value="1"/>
</dbReference>
<keyword evidence="2" id="KW-1277">Toxin-antitoxin system</keyword>
<comment type="caution">
    <text evidence="9">The sequence shown here is derived from an EMBL/GenBank/DDBJ whole genome shotgun (WGS) entry which is preliminary data.</text>
</comment>
<name>A0A7W5BA32_9BURK</name>
<dbReference type="AlphaFoldDB" id="A0A7W5BA32"/>
<sequence>MYLLDTNVISEFRKGERSHPGVQRFFARVQDNLIFLPAQVIGEIQAGIARLRRSGSEADKSRADAYTDWLDGLVAQHANRIIGFDSDAARIWGALLSNEKKDPHTIDKQIAALALMHDLTVVTRDKGEAFTRIPGLKVYNPFNDDDPNGNDNSYALAA</sequence>
<evidence type="ECO:0000256" key="4">
    <source>
        <dbReference type="ARBA" id="ARBA00022723"/>
    </source>
</evidence>
<dbReference type="SUPFAM" id="SSF88723">
    <property type="entry name" value="PIN domain-like"/>
    <property type="match status" value="1"/>
</dbReference>
<dbReference type="EMBL" id="JACHXD010000005">
    <property type="protein sequence ID" value="MBB3119304.1"/>
    <property type="molecule type" value="Genomic_DNA"/>
</dbReference>
<evidence type="ECO:0000259" key="8">
    <source>
        <dbReference type="Pfam" id="PF01850"/>
    </source>
</evidence>
<dbReference type="CDD" id="cd18746">
    <property type="entry name" value="PIN_VapC4-5_FitB-like"/>
    <property type="match status" value="1"/>
</dbReference>
<dbReference type="InterPro" id="IPR029060">
    <property type="entry name" value="PIN-like_dom_sf"/>
</dbReference>
<accession>A0A7W5BA32</accession>
<dbReference type="GO" id="GO:0004518">
    <property type="term" value="F:nuclease activity"/>
    <property type="evidence" value="ECO:0007669"/>
    <property type="project" value="UniProtKB-KW"/>
</dbReference>
<dbReference type="Gene3D" id="3.40.50.1010">
    <property type="entry name" value="5'-nuclease"/>
    <property type="match status" value="1"/>
</dbReference>
<dbReference type="InterPro" id="IPR002716">
    <property type="entry name" value="PIN_dom"/>
</dbReference>
<evidence type="ECO:0000256" key="7">
    <source>
        <dbReference type="ARBA" id="ARBA00038093"/>
    </source>
</evidence>
<feature type="domain" description="PIN" evidence="8">
    <location>
        <begin position="2"/>
        <end position="134"/>
    </location>
</feature>
<dbReference type="PANTHER" id="PTHR33653">
    <property type="entry name" value="RIBONUCLEASE VAPC2"/>
    <property type="match status" value="1"/>
</dbReference>
<dbReference type="InterPro" id="IPR050556">
    <property type="entry name" value="Type_II_TA_system_RNase"/>
</dbReference>